<dbReference type="Proteomes" id="UP001155144">
    <property type="component" value="Unassembled WGS sequence"/>
</dbReference>
<dbReference type="InterPro" id="IPR036390">
    <property type="entry name" value="WH_DNA-bd_sf"/>
</dbReference>
<dbReference type="PANTHER" id="PTHR33154:SF36">
    <property type="entry name" value="TRANSCRIPTIONAL REGULATOR"/>
    <property type="match status" value="1"/>
</dbReference>
<proteinExistence type="predicted"/>
<keyword evidence="2 5" id="KW-0238">DNA-binding</keyword>
<dbReference type="Proteomes" id="UP001155057">
    <property type="component" value="Unassembled WGS sequence"/>
</dbReference>
<dbReference type="InterPro" id="IPR051081">
    <property type="entry name" value="HTH_MetalResp_TranReg"/>
</dbReference>
<dbReference type="Pfam" id="PF01022">
    <property type="entry name" value="HTH_5"/>
    <property type="match status" value="1"/>
</dbReference>
<dbReference type="EMBL" id="JANUAE010000004">
    <property type="protein sequence ID" value="MCS3709715.1"/>
    <property type="molecule type" value="Genomic_DNA"/>
</dbReference>
<keyword evidence="3" id="KW-0804">Transcription</keyword>
<accession>A0A9X2Q6W9</accession>
<dbReference type="RefSeq" id="WP_208425068.1">
    <property type="nucleotide sequence ID" value="NZ_JANTZO010000005.1"/>
</dbReference>
<dbReference type="InterPro" id="IPR001845">
    <property type="entry name" value="HTH_ArsR_DNA-bd_dom"/>
</dbReference>
<dbReference type="GO" id="GO:0003700">
    <property type="term" value="F:DNA-binding transcription factor activity"/>
    <property type="evidence" value="ECO:0007669"/>
    <property type="project" value="InterPro"/>
</dbReference>
<protein>
    <submittedName>
        <fullName evidence="5">DNA-binding transcriptional ArsR family regulator</fullName>
    </submittedName>
</protein>
<dbReference type="GO" id="GO:0003677">
    <property type="term" value="F:DNA binding"/>
    <property type="evidence" value="ECO:0007669"/>
    <property type="project" value="UniProtKB-KW"/>
</dbReference>
<dbReference type="PANTHER" id="PTHR33154">
    <property type="entry name" value="TRANSCRIPTIONAL REGULATOR, ARSR FAMILY"/>
    <property type="match status" value="1"/>
</dbReference>
<gene>
    <name evidence="6" type="ORF">GGP45_002720</name>
    <name evidence="5" type="ORF">GGP61_001319</name>
</gene>
<evidence type="ECO:0000259" key="4">
    <source>
        <dbReference type="PROSITE" id="PS50987"/>
    </source>
</evidence>
<evidence type="ECO:0000256" key="1">
    <source>
        <dbReference type="ARBA" id="ARBA00023015"/>
    </source>
</evidence>
<organism evidence="5 7">
    <name type="scientific">Salinibacter ruber</name>
    <dbReference type="NCBI Taxonomy" id="146919"/>
    <lineage>
        <taxon>Bacteria</taxon>
        <taxon>Pseudomonadati</taxon>
        <taxon>Rhodothermota</taxon>
        <taxon>Rhodothermia</taxon>
        <taxon>Rhodothermales</taxon>
        <taxon>Salinibacteraceae</taxon>
        <taxon>Salinibacter</taxon>
    </lineage>
</organism>
<evidence type="ECO:0000313" key="7">
    <source>
        <dbReference type="Proteomes" id="UP001155057"/>
    </source>
</evidence>
<dbReference type="SUPFAM" id="SSF46785">
    <property type="entry name" value="Winged helix' DNA-binding domain"/>
    <property type="match status" value="1"/>
</dbReference>
<keyword evidence="1" id="KW-0805">Transcription regulation</keyword>
<evidence type="ECO:0000313" key="6">
    <source>
        <dbReference type="EMBL" id="MCS4122360.1"/>
    </source>
</evidence>
<dbReference type="Gene3D" id="1.10.10.10">
    <property type="entry name" value="Winged helix-like DNA-binding domain superfamily/Winged helix DNA-binding domain"/>
    <property type="match status" value="1"/>
</dbReference>
<dbReference type="InterPro" id="IPR036388">
    <property type="entry name" value="WH-like_DNA-bd_sf"/>
</dbReference>
<dbReference type="NCBIfam" id="NF033788">
    <property type="entry name" value="HTH_metalloreg"/>
    <property type="match status" value="1"/>
</dbReference>
<dbReference type="AlphaFoldDB" id="A0A9X2Q6W9"/>
<dbReference type="EMBL" id="JANUBL010000005">
    <property type="protein sequence ID" value="MCS4122360.1"/>
    <property type="molecule type" value="Genomic_DNA"/>
</dbReference>
<reference evidence="5" key="1">
    <citation type="submission" date="2022-08" db="EMBL/GenBank/DDBJ databases">
        <title>Genomic Encyclopedia of Type Strains, Phase V (KMG-V): Genome sequencing to study the core and pangenomes of soil and plant-associated prokaryotes.</title>
        <authorList>
            <person name="Whitman W."/>
        </authorList>
    </citation>
    <scope>NUCLEOTIDE SEQUENCE</scope>
    <source>
        <strain evidence="6">SP3026</strain>
        <strain evidence="5">SP3049</strain>
    </source>
</reference>
<evidence type="ECO:0000256" key="2">
    <source>
        <dbReference type="ARBA" id="ARBA00023125"/>
    </source>
</evidence>
<feature type="domain" description="HTH arsR-type" evidence="4">
    <location>
        <begin position="6"/>
        <end position="100"/>
    </location>
</feature>
<evidence type="ECO:0000256" key="3">
    <source>
        <dbReference type="ARBA" id="ARBA00023163"/>
    </source>
</evidence>
<dbReference type="PROSITE" id="PS50987">
    <property type="entry name" value="HTH_ARSR_2"/>
    <property type="match status" value="1"/>
</dbReference>
<dbReference type="InterPro" id="IPR011991">
    <property type="entry name" value="ArsR-like_HTH"/>
</dbReference>
<name>A0A9X2Q6W9_9BACT</name>
<dbReference type="SMART" id="SM00418">
    <property type="entry name" value="HTH_ARSR"/>
    <property type="match status" value="1"/>
</dbReference>
<dbReference type="PRINTS" id="PR00778">
    <property type="entry name" value="HTHARSR"/>
</dbReference>
<evidence type="ECO:0000313" key="5">
    <source>
        <dbReference type="EMBL" id="MCS3709715.1"/>
    </source>
</evidence>
<comment type="caution">
    <text evidence="5">The sequence shown here is derived from an EMBL/GenBank/DDBJ whole genome shotgun (WGS) entry which is preliminary data.</text>
</comment>
<dbReference type="CDD" id="cd00090">
    <property type="entry name" value="HTH_ARSR"/>
    <property type="match status" value="1"/>
</dbReference>
<sequence>MTIFDTKQESTDLKAKLFRGFADPSRLSIIETLRDGPLTVGEIVEETGLSQPNTSNHLNCLADCGLVRRERDGRYVRYELSDERVAGLVVLAEGLLADIANGVYACTRYDSGRVDETDASQTKTQKETA</sequence>